<evidence type="ECO:0000256" key="3">
    <source>
        <dbReference type="ARBA" id="ARBA00022491"/>
    </source>
</evidence>
<dbReference type="GO" id="GO:0005506">
    <property type="term" value="F:iron ion binding"/>
    <property type="evidence" value="ECO:0007669"/>
    <property type="project" value="UniProtKB-UniRule"/>
</dbReference>
<evidence type="ECO:0000256" key="9">
    <source>
        <dbReference type="ARBA" id="ARBA00023015"/>
    </source>
</evidence>
<evidence type="ECO:0000256" key="4">
    <source>
        <dbReference type="ARBA" id="ARBA00022723"/>
    </source>
</evidence>
<feature type="region of interest" description="Disordered" evidence="13">
    <location>
        <begin position="1"/>
        <end position="94"/>
    </location>
</feature>
<dbReference type="Gene3D" id="3.90.930.40">
    <property type="match status" value="1"/>
</dbReference>
<dbReference type="FunFam" id="2.60.120.650:FF:000013">
    <property type="entry name" value="Ribosomal oxygenase 1"/>
    <property type="match status" value="1"/>
</dbReference>
<dbReference type="Gene3D" id="1.10.10.1500">
    <property type="entry name" value="JmjC domain-containing ribosomal oxygenase (ROX), dimer domain"/>
    <property type="match status" value="1"/>
</dbReference>
<dbReference type="Pfam" id="PF21233">
    <property type="entry name" value="WHD_RIOX1"/>
    <property type="match status" value="1"/>
</dbReference>
<dbReference type="PANTHER" id="PTHR13096:SF8">
    <property type="entry name" value="RIBOSOMAL OXYGENASE 1"/>
    <property type="match status" value="1"/>
</dbReference>
<keyword evidence="16" id="KW-1185">Reference proteome</keyword>
<evidence type="ECO:0000313" key="15">
    <source>
        <dbReference type="EMBL" id="CAH1792356.1"/>
    </source>
</evidence>
<dbReference type="AlphaFoldDB" id="A0A8S4PD92"/>
<evidence type="ECO:0000256" key="12">
    <source>
        <dbReference type="RuleBase" id="RU366061"/>
    </source>
</evidence>
<dbReference type="Pfam" id="PF08007">
    <property type="entry name" value="JmjC_2"/>
    <property type="match status" value="1"/>
</dbReference>
<comment type="similarity">
    <text evidence="2">Belongs to the ROX family. NO66 subfamily.</text>
</comment>
<feature type="compositionally biased region" description="Basic and acidic residues" evidence="13">
    <location>
        <begin position="50"/>
        <end position="61"/>
    </location>
</feature>
<dbReference type="EMBL" id="CAIIXF020000008">
    <property type="protein sequence ID" value="CAH1792356.1"/>
    <property type="molecule type" value="Genomic_DNA"/>
</dbReference>
<dbReference type="InterPro" id="IPR039994">
    <property type="entry name" value="NO66-like"/>
</dbReference>
<dbReference type="GO" id="GO:0051864">
    <property type="term" value="F:histone H3K36 demethylase activity"/>
    <property type="evidence" value="ECO:0007669"/>
    <property type="project" value="TreeGrafter"/>
</dbReference>
<protein>
    <recommendedName>
        <fullName evidence="12">Bifunctional lysine-specific demethylase and histidyl-hydroxylase</fullName>
        <ecNumber evidence="12">1.14.11.-</ecNumber>
    </recommendedName>
</protein>
<keyword evidence="7 12" id="KW-0560">Oxidoreductase</keyword>
<keyword evidence="4 12" id="KW-0479">Metal-binding</keyword>
<evidence type="ECO:0000256" key="1">
    <source>
        <dbReference type="ARBA" id="ARBA00004123"/>
    </source>
</evidence>
<comment type="cofactor">
    <cofactor evidence="12">
        <name>Fe(2+)</name>
        <dbReference type="ChEBI" id="CHEBI:29033"/>
    </cofactor>
    <text evidence="12">Binds 1 Fe(2+) ion per subunit.</text>
</comment>
<evidence type="ECO:0000256" key="10">
    <source>
        <dbReference type="ARBA" id="ARBA00023163"/>
    </source>
</evidence>
<feature type="compositionally biased region" description="Acidic residues" evidence="13">
    <location>
        <begin position="169"/>
        <end position="178"/>
    </location>
</feature>
<evidence type="ECO:0000256" key="13">
    <source>
        <dbReference type="SAM" id="MobiDB-lite"/>
    </source>
</evidence>
<gene>
    <name evidence="15" type="ORF">OFUS_LOCUS17327</name>
</gene>
<evidence type="ECO:0000256" key="7">
    <source>
        <dbReference type="ARBA" id="ARBA00023002"/>
    </source>
</evidence>
<dbReference type="InterPro" id="IPR003347">
    <property type="entry name" value="JmjC_dom"/>
</dbReference>
<evidence type="ECO:0000256" key="5">
    <source>
        <dbReference type="ARBA" id="ARBA00022853"/>
    </source>
</evidence>
<keyword evidence="5" id="KW-0156">Chromatin regulator</keyword>
<name>A0A8S4PD92_OWEFU</name>
<dbReference type="GO" id="GO:0005730">
    <property type="term" value="C:nucleolus"/>
    <property type="evidence" value="ECO:0007669"/>
    <property type="project" value="TreeGrafter"/>
</dbReference>
<dbReference type="EC" id="1.14.11.-" evidence="12"/>
<dbReference type="PROSITE" id="PS51184">
    <property type="entry name" value="JMJC"/>
    <property type="match status" value="1"/>
</dbReference>
<evidence type="ECO:0000259" key="14">
    <source>
        <dbReference type="PROSITE" id="PS51184"/>
    </source>
</evidence>
<comment type="function">
    <text evidence="12">Oxygenase that can act as both a histone lysine demethylase and a ribosomal histidine hydroxylase.</text>
</comment>
<reference evidence="15" key="1">
    <citation type="submission" date="2022-03" db="EMBL/GenBank/DDBJ databases">
        <authorList>
            <person name="Martin C."/>
        </authorList>
    </citation>
    <scope>NUCLEOTIDE SEQUENCE</scope>
</reference>
<keyword evidence="11 12" id="KW-0539">Nucleus</keyword>
<evidence type="ECO:0000256" key="8">
    <source>
        <dbReference type="ARBA" id="ARBA00023004"/>
    </source>
</evidence>
<organism evidence="15 16">
    <name type="scientific">Owenia fusiformis</name>
    <name type="common">Polychaete worm</name>
    <dbReference type="NCBI Taxonomy" id="6347"/>
    <lineage>
        <taxon>Eukaryota</taxon>
        <taxon>Metazoa</taxon>
        <taxon>Spiralia</taxon>
        <taxon>Lophotrochozoa</taxon>
        <taxon>Annelida</taxon>
        <taxon>Polychaeta</taxon>
        <taxon>Sedentaria</taxon>
        <taxon>Canalipalpata</taxon>
        <taxon>Sabellida</taxon>
        <taxon>Oweniida</taxon>
        <taxon>Oweniidae</taxon>
        <taxon>Owenia</taxon>
    </lineage>
</organism>
<evidence type="ECO:0000256" key="2">
    <source>
        <dbReference type="ARBA" id="ARBA00010309"/>
    </source>
</evidence>
<keyword evidence="10 12" id="KW-0804">Transcription</keyword>
<proteinExistence type="inferred from homology"/>
<evidence type="ECO:0000256" key="6">
    <source>
        <dbReference type="ARBA" id="ARBA00022964"/>
    </source>
</evidence>
<dbReference type="PANTHER" id="PTHR13096">
    <property type="entry name" value="MINA53 MYC INDUCED NUCLEAR ANTIGEN"/>
    <property type="match status" value="1"/>
</dbReference>
<accession>A0A8S4PD92</accession>
<evidence type="ECO:0000256" key="11">
    <source>
        <dbReference type="ARBA" id="ARBA00023242"/>
    </source>
</evidence>
<keyword evidence="6 12" id="KW-0223">Dioxygenase</keyword>
<keyword evidence="3" id="KW-0678">Repressor</keyword>
<dbReference type="OrthoDB" id="425950at2759"/>
<comment type="subcellular location">
    <subcellularLocation>
        <location evidence="1 12">Nucleus</location>
    </subcellularLocation>
</comment>
<evidence type="ECO:0000313" key="16">
    <source>
        <dbReference type="Proteomes" id="UP000749559"/>
    </source>
</evidence>
<dbReference type="FunFam" id="1.10.10.1500:FF:000001">
    <property type="entry name" value="ribosomal oxygenase 1 isoform X1"/>
    <property type="match status" value="1"/>
</dbReference>
<dbReference type="FunFam" id="3.90.930.40:FF:000001">
    <property type="entry name" value="ribosomal oxygenase 1 isoform X1"/>
    <property type="match status" value="1"/>
</dbReference>
<comment type="caution">
    <text evidence="15">The sequence shown here is derived from an EMBL/GenBank/DDBJ whole genome shotgun (WGS) entry which is preliminary data.</text>
</comment>
<dbReference type="Proteomes" id="UP000749559">
    <property type="component" value="Unassembled WGS sequence"/>
</dbReference>
<dbReference type="GO" id="GO:0032453">
    <property type="term" value="F:histone H3K4 demethylase activity"/>
    <property type="evidence" value="ECO:0007669"/>
    <property type="project" value="TreeGrafter"/>
</dbReference>
<sequence>MSLRSKKSSAFSVFRNKKGGAYNIPDEEVKSSRLKTKASSAPDLSNQPVQDEKPPKPEKPKMRIFSTPTLRKSKNDDSSKKSSGKKKLEKVEKAEFKRIKKALKDAERKGSFSKMNTRAFLPDSALQSPLSSINGSLKKRVTFNDESGIVGNKPRSRPPITAVFPDAENGFDETDDVTNDAPERPPRPGSKHNLAENAKEAPPIPPKKRRRSNEKREGDGDTSTMTLTDLEPLPKSGAPYMYDSTHEAKKLFECMIHPVKVDKFFSELWEQKPLLVKRHMKSYNDGWFSTAELEKILKEEDIQFGRNIDVTTYTNGKRETHNPHGKAYAPIVWDYYQNGCSVRFLNPQTYSRNVWKLLSTLQEYFGSCVGANIYLTPPGSQGFAPHWDDIEAFILQLEGRKHWRLYSPRSDNENLPRESSGNFQDTDLGESILDIELEAGDLLYFPRGIIHQADTPNDTHSLHITVSTYQKNSWGDLLQTLVPRALSIAMEEDVEFRKGLPRDYLNYMGIANADSEHPERKAFLRKMETLMSKLLSHAPVDSACDQMGRRFIHESLPPVLTEGEKSCSIQGNGDRWDEERHTIVNSVELEPDTPVKIIRKGALRLVSEEENVLIYHTLENARVHHGAEPQMIEITPEVAPAVEYLIQTYPEYTTIDNLPCNTLQEKMDISSLLYDKGLIITEDPLVPDDEVSDIEGD</sequence>
<keyword evidence="9 12" id="KW-0805">Transcription regulation</keyword>
<dbReference type="SUPFAM" id="SSF51197">
    <property type="entry name" value="Clavaminate synthase-like"/>
    <property type="match status" value="1"/>
</dbReference>
<dbReference type="InterPro" id="IPR049043">
    <property type="entry name" value="WHD_RIOX1"/>
</dbReference>
<dbReference type="Gene3D" id="2.60.120.650">
    <property type="entry name" value="Cupin"/>
    <property type="match status" value="1"/>
</dbReference>
<feature type="region of interest" description="Disordered" evidence="13">
    <location>
        <begin position="144"/>
        <end position="235"/>
    </location>
</feature>
<feature type="compositionally biased region" description="Polar residues" evidence="13">
    <location>
        <begin position="37"/>
        <end position="49"/>
    </location>
</feature>
<feature type="domain" description="JmjC" evidence="14">
    <location>
        <begin position="343"/>
        <end position="485"/>
    </location>
</feature>
<keyword evidence="8 12" id="KW-0408">Iron</keyword>